<feature type="transmembrane region" description="Helical" evidence="8">
    <location>
        <begin position="161"/>
        <end position="194"/>
    </location>
</feature>
<evidence type="ECO:0000256" key="5">
    <source>
        <dbReference type="ARBA" id="ARBA00022692"/>
    </source>
</evidence>
<evidence type="ECO:0000256" key="3">
    <source>
        <dbReference type="ARBA" id="ARBA00022676"/>
    </source>
</evidence>
<evidence type="ECO:0000259" key="9">
    <source>
        <dbReference type="Pfam" id="PF13231"/>
    </source>
</evidence>
<dbReference type="EMBL" id="CP029480">
    <property type="protein sequence ID" value="AWV97950.1"/>
    <property type="molecule type" value="Genomic_DNA"/>
</dbReference>
<dbReference type="PANTHER" id="PTHR33908">
    <property type="entry name" value="MANNOSYLTRANSFERASE YKCB-RELATED"/>
    <property type="match status" value="1"/>
</dbReference>
<feature type="domain" description="Glycosyltransferase RgtA/B/C/D-like" evidence="9">
    <location>
        <begin position="62"/>
        <end position="221"/>
    </location>
</feature>
<dbReference type="InterPro" id="IPR038731">
    <property type="entry name" value="RgtA/B/C-like"/>
</dbReference>
<feature type="transmembrane region" description="Helical" evidence="8">
    <location>
        <begin position="269"/>
        <end position="291"/>
    </location>
</feature>
<keyword evidence="3 10" id="KW-0328">Glycosyltransferase</keyword>
<evidence type="ECO:0000256" key="7">
    <source>
        <dbReference type="ARBA" id="ARBA00023136"/>
    </source>
</evidence>
<dbReference type="OrthoDB" id="9178203at2"/>
<keyword evidence="7 8" id="KW-0472">Membrane</keyword>
<dbReference type="GO" id="GO:0009103">
    <property type="term" value="P:lipopolysaccharide biosynthetic process"/>
    <property type="evidence" value="ECO:0007669"/>
    <property type="project" value="UniProtKB-ARBA"/>
</dbReference>
<organism evidence="10 11">
    <name type="scientific">Arcticibacterium luteifluviistationis</name>
    <dbReference type="NCBI Taxonomy" id="1784714"/>
    <lineage>
        <taxon>Bacteria</taxon>
        <taxon>Pseudomonadati</taxon>
        <taxon>Bacteroidota</taxon>
        <taxon>Cytophagia</taxon>
        <taxon>Cytophagales</taxon>
        <taxon>Leadbetterellaceae</taxon>
        <taxon>Arcticibacterium</taxon>
    </lineage>
</organism>
<feature type="transmembrane region" description="Helical" evidence="8">
    <location>
        <begin position="394"/>
        <end position="410"/>
    </location>
</feature>
<accession>A0A2Z4GA38</accession>
<proteinExistence type="predicted"/>
<dbReference type="RefSeq" id="WP_111371052.1">
    <property type="nucleotide sequence ID" value="NZ_CP029480.1"/>
</dbReference>
<feature type="transmembrane region" description="Helical" evidence="8">
    <location>
        <begin position="311"/>
        <end position="329"/>
    </location>
</feature>
<gene>
    <name evidence="10" type="ORF">DJ013_07115</name>
</gene>
<protein>
    <submittedName>
        <fullName evidence="10">Dolichyl-phosphate-mannose--protein mannosyltransferase</fullName>
    </submittedName>
</protein>
<evidence type="ECO:0000313" key="11">
    <source>
        <dbReference type="Proteomes" id="UP000249873"/>
    </source>
</evidence>
<reference evidence="10 11" key="1">
    <citation type="submission" date="2018-05" db="EMBL/GenBank/DDBJ databases">
        <title>Complete genome sequence of Arcticibacterium luteifluviistationis SM1504T, a cytophagaceae bacterium isolated from Arctic surface seawater.</title>
        <authorList>
            <person name="Li Y."/>
            <person name="Qin Q.-L."/>
        </authorList>
    </citation>
    <scope>NUCLEOTIDE SEQUENCE [LARGE SCALE GENOMIC DNA]</scope>
    <source>
        <strain evidence="10 11">SM1504</strain>
    </source>
</reference>
<keyword evidence="11" id="KW-1185">Reference proteome</keyword>
<feature type="transmembrane region" description="Helical" evidence="8">
    <location>
        <begin position="12"/>
        <end position="30"/>
    </location>
</feature>
<feature type="transmembrane region" description="Helical" evidence="8">
    <location>
        <begin position="335"/>
        <end position="353"/>
    </location>
</feature>
<dbReference type="Pfam" id="PF13231">
    <property type="entry name" value="PMT_2"/>
    <property type="match status" value="1"/>
</dbReference>
<dbReference type="KEGG" id="als:DJ013_07115"/>
<dbReference type="PANTHER" id="PTHR33908:SF11">
    <property type="entry name" value="MEMBRANE PROTEIN"/>
    <property type="match status" value="1"/>
</dbReference>
<evidence type="ECO:0000256" key="2">
    <source>
        <dbReference type="ARBA" id="ARBA00022475"/>
    </source>
</evidence>
<evidence type="ECO:0000256" key="8">
    <source>
        <dbReference type="SAM" id="Phobius"/>
    </source>
</evidence>
<evidence type="ECO:0000256" key="1">
    <source>
        <dbReference type="ARBA" id="ARBA00004651"/>
    </source>
</evidence>
<comment type="subcellular location">
    <subcellularLocation>
        <location evidence="1">Cell membrane</location>
        <topology evidence="1">Multi-pass membrane protein</topology>
    </subcellularLocation>
</comment>
<dbReference type="Proteomes" id="UP000249873">
    <property type="component" value="Chromosome"/>
</dbReference>
<dbReference type="GO" id="GO:0005886">
    <property type="term" value="C:plasma membrane"/>
    <property type="evidence" value="ECO:0007669"/>
    <property type="project" value="UniProtKB-SubCell"/>
</dbReference>
<feature type="transmembrane region" description="Helical" evidence="8">
    <location>
        <begin position="422"/>
        <end position="440"/>
    </location>
</feature>
<feature type="transmembrane region" description="Helical" evidence="8">
    <location>
        <begin position="206"/>
        <end position="225"/>
    </location>
</feature>
<feature type="transmembrane region" description="Helical" evidence="8">
    <location>
        <begin position="365"/>
        <end position="388"/>
    </location>
</feature>
<dbReference type="AlphaFoldDB" id="A0A2Z4GA38"/>
<name>A0A2Z4GA38_9BACT</name>
<keyword evidence="4 10" id="KW-0808">Transferase</keyword>
<evidence type="ECO:0000256" key="6">
    <source>
        <dbReference type="ARBA" id="ARBA00022989"/>
    </source>
</evidence>
<feature type="transmembrane region" description="Helical" evidence="8">
    <location>
        <begin position="113"/>
        <end position="131"/>
    </location>
</feature>
<dbReference type="GO" id="GO:0016763">
    <property type="term" value="F:pentosyltransferase activity"/>
    <property type="evidence" value="ECO:0007669"/>
    <property type="project" value="TreeGrafter"/>
</dbReference>
<feature type="transmembrane region" description="Helical" evidence="8">
    <location>
        <begin position="83"/>
        <end position="101"/>
    </location>
</feature>
<evidence type="ECO:0000256" key="4">
    <source>
        <dbReference type="ARBA" id="ARBA00022679"/>
    </source>
</evidence>
<sequence>MKSITSKDNYNLLYFLLAAVYLVGLFIPLMENDSAQHATMAMQIYLDNDFLHLFKGGIPYLDKPHMHFWLSAISFKIFGVSHIAYRLPAILFTGIGAYSCYKLAKEFYGQQAAQIAPLIFLSSYAIILANHDVRTDAVLTGASIWSVWQLVRYIHTSQLKYLVVGAFAAAIAFSCKGHLSVFITGVVLLAYMAYARKWSAFFSWKSLLGLVVFGLGILPVVYAYYVQYDLHPELVIEGQTNVSGVKFILWDQNFNRLTAKGFGENNPDYLFFFHNLLWAFIPWSFIVYLAFFDRIKLLVKNKLKYVKGLEILTSIGVIIVLFVISTSKFKLPHYLNSLLPILSVLVAGFLINLKDRNSLKTLKVILIVQYVSLTLIAGGVLYLTFWAFGLPSPILLGVYGILIVVLVFIIKEKMELWRKVIFVSVSYVAIINFCLSTHYYPNIMPFQAGIQAAEVIKEEGIPKEDVFLLFGKYSWSLDFYTERNTPRIPLEEVSATVKPGQWLFFYEEDLEAVENAGIKWNKKFHFKHFRVSKPKLNFLNPETRASVLESAYLVQTK</sequence>
<evidence type="ECO:0000313" key="10">
    <source>
        <dbReference type="EMBL" id="AWV97950.1"/>
    </source>
</evidence>
<dbReference type="InterPro" id="IPR050297">
    <property type="entry name" value="LipidA_mod_glycosyltrf_83"/>
</dbReference>
<keyword evidence="6 8" id="KW-1133">Transmembrane helix</keyword>
<keyword evidence="5 8" id="KW-0812">Transmembrane</keyword>
<keyword evidence="2" id="KW-1003">Cell membrane</keyword>